<comment type="caution">
    <text evidence="3">The sequence shown here is derived from an EMBL/GenBank/DDBJ whole genome shotgun (WGS) entry which is preliminary data.</text>
</comment>
<proteinExistence type="predicted"/>
<keyword evidence="1" id="KW-0812">Transmembrane</keyword>
<evidence type="ECO:0000313" key="3">
    <source>
        <dbReference type="EMBL" id="OXA54274.1"/>
    </source>
</evidence>
<reference evidence="3 4" key="1">
    <citation type="submission" date="2015-12" db="EMBL/GenBank/DDBJ databases">
        <title>The genome of Folsomia candida.</title>
        <authorList>
            <person name="Faddeeva A."/>
            <person name="Derks M.F."/>
            <person name="Anvar Y."/>
            <person name="Smit S."/>
            <person name="Van Straalen N."/>
            <person name="Roelofs D."/>
        </authorList>
    </citation>
    <scope>NUCLEOTIDE SEQUENCE [LARGE SCALE GENOMIC DNA]</scope>
    <source>
        <strain evidence="3 4">VU population</strain>
        <tissue evidence="3">Whole body</tissue>
    </source>
</reference>
<dbReference type="Gene3D" id="1.10.287.70">
    <property type="match status" value="1"/>
</dbReference>
<sequence>MFKLKDISWIFITILVTLQNSQNLTVASPEFANLLQVFQSCLIVLLDYAKTNWTVSSSIPIIRFKLKVNAYLRTDTNSSGDEMLYAYIDGRTVALKPIPRILCAVEFHLYPPIQSGQLKNSLKTTDLLRLAPERDLYHEGNDEYSKFLFKTWENTYYRILVTGHFPKREARLIGKDIIAQFYFICELCVQCHLQYVRFSPNFHSLVEWNSYISSKTRSVLNVHWKLHHRAIDADDVGGKYSQISAAIKSPNFKYLYFRQHQSDMPLDMILFKVAFPNATVSGLGDDCKTMPQIQNSSEDVKHEKFFISSLFPGITGEVSNIPTVILDVFSVNLLPYKIEGLEFTTCHQKDRNSGGISSLITPLDGATWLLILVNGILVAVSLSIGYFILGWGTNILFENMLYVSYAVFLEQSNSWAQLSSCFEFGAQKSRLYQVAEYPKKNAGYRGALFAQIICSCWILGCLVISNSYKGEYVKRQTVPRTVSRYSRFEELIAHKFIIYTIPIDTSLYLTFVNSMSDSDKIDAINFAFSLLAVFPNATEGNETDSSSLLNQIRNITKVPENYSEIVSGRNSLIGLVANCSKKIALASWSDHVKFLHANLEAINPGYAVSRSVQPLEKMAKSWAVSNWGDATVLARISGMMSSGLAQTWYRVTKEKEVSEFIKKSERLKKRWEKLKMSGNLREIYALFYLACIIAIGSFGLEIIIGL</sequence>
<gene>
    <name evidence="3" type="ORF">Fcan01_10608</name>
</gene>
<dbReference type="EMBL" id="LNIX01000005">
    <property type="protein sequence ID" value="OXA54274.1"/>
    <property type="molecule type" value="Genomic_DNA"/>
</dbReference>
<feature type="signal peptide" evidence="2">
    <location>
        <begin position="1"/>
        <end position="27"/>
    </location>
</feature>
<feature type="transmembrane region" description="Helical" evidence="1">
    <location>
        <begin position="447"/>
        <end position="468"/>
    </location>
</feature>
<dbReference type="Proteomes" id="UP000198287">
    <property type="component" value="Unassembled WGS sequence"/>
</dbReference>
<protein>
    <submittedName>
        <fullName evidence="3">Uncharacterized protein</fullName>
    </submittedName>
</protein>
<feature type="chain" id="PRO_5012917594" evidence="2">
    <location>
        <begin position="28"/>
        <end position="706"/>
    </location>
</feature>
<accession>A0A226EAV6</accession>
<keyword evidence="1" id="KW-1133">Transmembrane helix</keyword>
<dbReference type="AlphaFoldDB" id="A0A226EAV6"/>
<evidence type="ECO:0000256" key="1">
    <source>
        <dbReference type="SAM" id="Phobius"/>
    </source>
</evidence>
<evidence type="ECO:0000313" key="4">
    <source>
        <dbReference type="Proteomes" id="UP000198287"/>
    </source>
</evidence>
<organism evidence="3 4">
    <name type="scientific">Folsomia candida</name>
    <name type="common">Springtail</name>
    <dbReference type="NCBI Taxonomy" id="158441"/>
    <lineage>
        <taxon>Eukaryota</taxon>
        <taxon>Metazoa</taxon>
        <taxon>Ecdysozoa</taxon>
        <taxon>Arthropoda</taxon>
        <taxon>Hexapoda</taxon>
        <taxon>Collembola</taxon>
        <taxon>Entomobryomorpha</taxon>
        <taxon>Isotomoidea</taxon>
        <taxon>Isotomidae</taxon>
        <taxon>Proisotominae</taxon>
        <taxon>Folsomia</taxon>
    </lineage>
</organism>
<name>A0A226EAV6_FOLCA</name>
<evidence type="ECO:0000256" key="2">
    <source>
        <dbReference type="SAM" id="SignalP"/>
    </source>
</evidence>
<feature type="transmembrane region" description="Helical" evidence="1">
    <location>
        <begin position="368"/>
        <end position="389"/>
    </location>
</feature>
<keyword evidence="1" id="KW-0472">Membrane</keyword>
<keyword evidence="2" id="KW-0732">Signal</keyword>
<keyword evidence="4" id="KW-1185">Reference proteome</keyword>
<feature type="transmembrane region" description="Helical" evidence="1">
    <location>
        <begin position="683"/>
        <end position="704"/>
    </location>
</feature>